<dbReference type="Gene3D" id="3.40.50.10610">
    <property type="entry name" value="ABC-type transport auxiliary lipoprotein component"/>
    <property type="match status" value="1"/>
</dbReference>
<feature type="signal peptide" evidence="1">
    <location>
        <begin position="1"/>
        <end position="33"/>
    </location>
</feature>
<dbReference type="AlphaFoldDB" id="A0A9W4TK03"/>
<name>A0A9W4TK03_9PROT</name>
<evidence type="ECO:0000259" key="2">
    <source>
        <dbReference type="Pfam" id="PF03886"/>
    </source>
</evidence>
<keyword evidence="1" id="KW-0732">Signal</keyword>
<dbReference type="EMBL" id="CAMXCS010000001">
    <property type="protein sequence ID" value="CAI3940618.1"/>
    <property type="molecule type" value="Genomic_DNA"/>
</dbReference>
<dbReference type="SUPFAM" id="SSF159594">
    <property type="entry name" value="XCC0632-like"/>
    <property type="match status" value="1"/>
</dbReference>
<protein>
    <submittedName>
        <fullName evidence="3 4">Intermembrane transporter PqiABC lipoprotein subunit PqiC (PqiC)</fullName>
    </submittedName>
</protein>
<keyword evidence="3" id="KW-0449">Lipoprotein</keyword>
<dbReference type="PROSITE" id="PS51257">
    <property type="entry name" value="PROKAR_LIPOPROTEIN"/>
    <property type="match status" value="1"/>
</dbReference>
<accession>A0A9W4TK03</accession>
<feature type="chain" id="PRO_5040742019" evidence="1">
    <location>
        <begin position="34"/>
        <end position="213"/>
    </location>
</feature>
<feature type="domain" description="ABC-type transport auxiliary lipoprotein component" evidence="2">
    <location>
        <begin position="43"/>
        <end position="198"/>
    </location>
</feature>
<reference evidence="3" key="1">
    <citation type="submission" date="2022-10" db="EMBL/GenBank/DDBJ databases">
        <authorList>
            <person name="Botero Cardona J."/>
        </authorList>
    </citation>
    <scope>NUCLEOTIDE SEQUENCE</scope>
    <source>
        <strain evidence="3">LMG 31819</strain>
        <strain evidence="4">R-53529</strain>
    </source>
</reference>
<gene>
    <name evidence="4" type="ORF">R53529_LOCUS1091</name>
    <name evidence="3" type="ORF">R53530_LOCUS9</name>
</gene>
<dbReference type="EMBL" id="CAMXCM010000001">
    <property type="protein sequence ID" value="CAI3922103.1"/>
    <property type="molecule type" value="Genomic_DNA"/>
</dbReference>
<dbReference type="GeneID" id="83711049"/>
<dbReference type="Proteomes" id="UP001154259">
    <property type="component" value="Unassembled WGS sequence"/>
</dbReference>
<evidence type="ECO:0000256" key="1">
    <source>
        <dbReference type="SAM" id="SignalP"/>
    </source>
</evidence>
<keyword evidence="6" id="KW-1185">Reference proteome</keyword>
<comment type="caution">
    <text evidence="3">The sequence shown here is derived from an EMBL/GenBank/DDBJ whole genome shotgun (WGS) entry which is preliminary data.</text>
</comment>
<proteinExistence type="predicted"/>
<dbReference type="InterPro" id="IPR005586">
    <property type="entry name" value="ABC_trans_aux"/>
</dbReference>
<dbReference type="Proteomes" id="UP001154255">
    <property type="component" value="Unassembled WGS sequence"/>
</dbReference>
<evidence type="ECO:0000313" key="5">
    <source>
        <dbReference type="Proteomes" id="UP001154255"/>
    </source>
</evidence>
<sequence length="213" mass="23166">MTRLNTKNIVLRRHLLKTMMGGSLLAVTGSVLTACSNSGPTYYTLSPVQGRLYNVTSSIIEVRTPSLAGFLDKDRIVSEISNNKLTLSSSDAWADNITNMIGRVMMLDLAQRLPNSRVFLQNQATQTTPQFYVEMDISRFNQDASGKAVVTADVVIRTDSDKPSKFNRLLTLEKVPADSSTQALVVALSQILGEIAETTAASLANLPSMPIVN</sequence>
<organism evidence="3 5">
    <name type="scientific">Commensalibacter communis</name>
    <dbReference type="NCBI Taxonomy" id="2972786"/>
    <lineage>
        <taxon>Bacteria</taxon>
        <taxon>Pseudomonadati</taxon>
        <taxon>Pseudomonadota</taxon>
        <taxon>Alphaproteobacteria</taxon>
        <taxon>Acetobacterales</taxon>
        <taxon>Acetobacteraceae</taxon>
    </lineage>
</organism>
<dbReference type="RefSeq" id="WP_271789504.1">
    <property type="nucleotide sequence ID" value="NZ_CAMXCK010000001.1"/>
</dbReference>
<dbReference type="Pfam" id="PF03886">
    <property type="entry name" value="ABC_trans_aux"/>
    <property type="match status" value="1"/>
</dbReference>
<evidence type="ECO:0000313" key="3">
    <source>
        <dbReference type="EMBL" id="CAI3922103.1"/>
    </source>
</evidence>
<evidence type="ECO:0000313" key="4">
    <source>
        <dbReference type="EMBL" id="CAI3940618.1"/>
    </source>
</evidence>
<evidence type="ECO:0000313" key="6">
    <source>
        <dbReference type="Proteomes" id="UP001154259"/>
    </source>
</evidence>